<gene>
    <name evidence="4" type="ORF">AGLY_008010</name>
</gene>
<evidence type="ECO:0008006" key="6">
    <source>
        <dbReference type="Google" id="ProtNLM"/>
    </source>
</evidence>
<organism evidence="4 5">
    <name type="scientific">Aphis glycines</name>
    <name type="common">Soybean aphid</name>
    <dbReference type="NCBI Taxonomy" id="307491"/>
    <lineage>
        <taxon>Eukaryota</taxon>
        <taxon>Metazoa</taxon>
        <taxon>Ecdysozoa</taxon>
        <taxon>Arthropoda</taxon>
        <taxon>Hexapoda</taxon>
        <taxon>Insecta</taxon>
        <taxon>Pterygota</taxon>
        <taxon>Neoptera</taxon>
        <taxon>Paraneoptera</taxon>
        <taxon>Hemiptera</taxon>
        <taxon>Sternorrhyncha</taxon>
        <taxon>Aphidomorpha</taxon>
        <taxon>Aphidoidea</taxon>
        <taxon>Aphididae</taxon>
        <taxon>Aphidini</taxon>
        <taxon>Aphis</taxon>
        <taxon>Aphis</taxon>
    </lineage>
</organism>
<evidence type="ECO:0000313" key="5">
    <source>
        <dbReference type="Proteomes" id="UP000475862"/>
    </source>
</evidence>
<reference evidence="4 5" key="1">
    <citation type="submission" date="2019-08" db="EMBL/GenBank/DDBJ databases">
        <title>The genome of the soybean aphid Biotype 1, its phylome, world population structure and adaptation to the North American continent.</title>
        <authorList>
            <person name="Giordano R."/>
            <person name="Donthu R.K."/>
            <person name="Hernandez A.G."/>
            <person name="Wright C.L."/>
            <person name="Zimin A.V."/>
        </authorList>
    </citation>
    <scope>NUCLEOTIDE SEQUENCE [LARGE SCALE GENOMIC DNA]</scope>
    <source>
        <tissue evidence="4">Whole aphids</tissue>
    </source>
</reference>
<comment type="caution">
    <text evidence="4">The sequence shown here is derived from an EMBL/GenBank/DDBJ whole genome shotgun (WGS) entry which is preliminary data.</text>
</comment>
<dbReference type="Pfam" id="PF21787">
    <property type="entry name" value="TNP-like_RNaseH_N"/>
    <property type="match status" value="1"/>
</dbReference>
<dbReference type="Pfam" id="PF21789">
    <property type="entry name" value="TNP-like_RNaseH_C"/>
    <property type="match status" value="1"/>
</dbReference>
<keyword evidence="5" id="KW-1185">Reference proteome</keyword>
<name>A0A6G0TLY1_APHGL</name>
<dbReference type="Proteomes" id="UP000475862">
    <property type="component" value="Unassembled WGS sequence"/>
</dbReference>
<feature type="domain" description="Transposable element P transposase-like GTP-binding insertion" evidence="2">
    <location>
        <begin position="93"/>
        <end position="172"/>
    </location>
</feature>
<feature type="domain" description="Transposable element P transposase-like RNase H" evidence="1">
    <location>
        <begin position="1"/>
        <end position="63"/>
    </location>
</feature>
<evidence type="ECO:0000259" key="2">
    <source>
        <dbReference type="Pfam" id="PF21788"/>
    </source>
</evidence>
<dbReference type="InterPro" id="IPR048367">
    <property type="entry name" value="TNP-like_RNaseH_C"/>
</dbReference>
<accession>A0A6G0TLY1</accession>
<feature type="domain" description="Transposable element P transposase-like RNase H C-terminal" evidence="3">
    <location>
        <begin position="243"/>
        <end position="273"/>
    </location>
</feature>
<evidence type="ECO:0000313" key="4">
    <source>
        <dbReference type="EMBL" id="KAE9535277.1"/>
    </source>
</evidence>
<dbReference type="PANTHER" id="PTHR47577">
    <property type="entry name" value="THAP DOMAIN-CONTAINING PROTEIN 6"/>
    <property type="match status" value="1"/>
</dbReference>
<dbReference type="AlphaFoldDB" id="A0A6G0TLY1"/>
<dbReference type="PANTHER" id="PTHR47577:SF2">
    <property type="entry name" value="THAP DOMAIN CONTAINING 9"/>
    <property type="match status" value="1"/>
</dbReference>
<protein>
    <recommendedName>
        <fullName evidence="6">THAP-type domain-containing protein</fullName>
    </recommendedName>
</protein>
<proteinExistence type="predicted"/>
<dbReference type="InterPro" id="IPR048365">
    <property type="entry name" value="TNP-like_RNaseH_N"/>
</dbReference>
<dbReference type="EMBL" id="VYZN01000026">
    <property type="protein sequence ID" value="KAE9535277.1"/>
    <property type="molecule type" value="Genomic_DNA"/>
</dbReference>
<dbReference type="OrthoDB" id="6760869at2759"/>
<sequence>MIVALNSNWKIPIGYFLLNGLSGSEKANLINTALTMVYDTDVLVKTLTFDGVASNISMATTLGAKLYPPNTKMFFFLHPITKENIYILLDPFHMLKSCRNTFGDWKTLYDKDGQEIKRELLKEIVNLQESAQLHLATKIRSRHIDYHKEKTKVKLAAQTLSESVAKALTNFIKHGRSLTLKTLILLLSFTKVFDKQTNTHQLIPIINSGKRTGFNGLIVCLKSLGKLIDYVLKTNQLEFLLTYKIFLNHLEMFFSAIRSRGGFCDNPTVSQFEVEHKRLLIHNEIVTSSQANFISQDTTETLSTTSASKKTNLESNCLDLVCAAGTDEDKTVSMFLALQSSPHTSYLMDPTNDVTELCRIAENVFRTHQTIYTTVGARNIRETFILKSFSKININKYFLSLSNHIYDQDPINNHLIQIIKEIFKTYFI</sequence>
<dbReference type="Pfam" id="PF21788">
    <property type="entry name" value="TNP-like_GBD"/>
    <property type="match status" value="1"/>
</dbReference>
<evidence type="ECO:0000259" key="3">
    <source>
        <dbReference type="Pfam" id="PF21789"/>
    </source>
</evidence>
<dbReference type="InterPro" id="IPR048366">
    <property type="entry name" value="TNP-like_GBD"/>
</dbReference>
<evidence type="ECO:0000259" key="1">
    <source>
        <dbReference type="Pfam" id="PF21787"/>
    </source>
</evidence>